<dbReference type="EMBL" id="CP030032">
    <property type="protein sequence ID" value="AWV87851.1"/>
    <property type="molecule type" value="Genomic_DNA"/>
</dbReference>
<keyword evidence="2" id="KW-1185">Reference proteome</keyword>
<name>A0A2Z4FG09_9DELT</name>
<dbReference type="KEGG" id="bsed:DN745_00280"/>
<dbReference type="Gene3D" id="2.40.50.100">
    <property type="match status" value="1"/>
</dbReference>
<dbReference type="Proteomes" id="UP000249799">
    <property type="component" value="Chromosome"/>
</dbReference>
<evidence type="ECO:0000313" key="2">
    <source>
        <dbReference type="Proteomes" id="UP000249799"/>
    </source>
</evidence>
<reference evidence="1 2" key="1">
    <citation type="submission" date="2018-06" db="EMBL/GenBank/DDBJ databases">
        <title>Lujinxingia sediminis gen. nov. sp. nov., a new facultative anaerobic member of the class Deltaproteobacteria, and proposal of Lujinxingaceae fam. nov.</title>
        <authorList>
            <person name="Guo L.-Y."/>
            <person name="Li C.-M."/>
            <person name="Wang S."/>
            <person name="Du Z.-J."/>
        </authorList>
    </citation>
    <scope>NUCLEOTIDE SEQUENCE [LARGE SCALE GENOMIC DNA]</scope>
    <source>
        <strain evidence="1 2">FA350</strain>
    </source>
</reference>
<sequence length="181" mass="19583">MATYFINNDAVESDVAEGEEAAQPRSYEVKTLEDGRYRLVTPDGRELIVDAYAPEHGRLQMIVEGQSYDATVRQQDAVQAVQVRSEFHEVEVLNERQRRMRAAGVGSRGADGPDLVSPMAGKVVSVACAEGDEVAEGDCIIIVEAMKMENDLKAHVGGNIAKIHVAEGDAVEVGDVLISIE</sequence>
<organism evidence="1 2">
    <name type="scientific">Bradymonas sediminis</name>
    <dbReference type="NCBI Taxonomy" id="1548548"/>
    <lineage>
        <taxon>Bacteria</taxon>
        <taxon>Deltaproteobacteria</taxon>
        <taxon>Bradymonadales</taxon>
        <taxon>Bradymonadaceae</taxon>
        <taxon>Bradymonas</taxon>
    </lineage>
</organism>
<evidence type="ECO:0000313" key="1">
    <source>
        <dbReference type="EMBL" id="AWV87851.1"/>
    </source>
</evidence>
<dbReference type="PANTHER" id="PTHR45266:SF3">
    <property type="entry name" value="OXALOACETATE DECARBOXYLASE ALPHA CHAIN"/>
    <property type="match status" value="1"/>
</dbReference>
<gene>
    <name evidence="1" type="ORF">DN745_00280</name>
</gene>
<dbReference type="InterPro" id="IPR050709">
    <property type="entry name" value="Biotin_Carboxyl_Carrier/Decarb"/>
</dbReference>
<protein>
    <submittedName>
        <fullName evidence="1">Uncharacterized protein</fullName>
    </submittedName>
</protein>
<dbReference type="AlphaFoldDB" id="A0A2Z4FG09"/>
<dbReference type="CDD" id="cd06850">
    <property type="entry name" value="biotinyl_domain"/>
    <property type="match status" value="1"/>
</dbReference>
<dbReference type="PROSITE" id="PS00188">
    <property type="entry name" value="BIOTIN"/>
    <property type="match status" value="1"/>
</dbReference>
<accession>A0A2Z4FG09</accession>
<dbReference type="RefSeq" id="WP_111331077.1">
    <property type="nucleotide sequence ID" value="NZ_CP030032.1"/>
</dbReference>
<dbReference type="InterPro" id="IPR001882">
    <property type="entry name" value="Biotin_BS"/>
</dbReference>
<dbReference type="FunFam" id="2.40.50.100:FF:000003">
    <property type="entry name" value="Acetyl-CoA carboxylase biotin carboxyl carrier protein"/>
    <property type="match status" value="1"/>
</dbReference>
<dbReference type="InterPro" id="IPR000089">
    <property type="entry name" value="Biotin_lipoyl"/>
</dbReference>
<dbReference type="OrthoDB" id="9812676at2"/>
<dbReference type="SUPFAM" id="SSF51230">
    <property type="entry name" value="Single hybrid motif"/>
    <property type="match status" value="1"/>
</dbReference>
<dbReference type="PANTHER" id="PTHR45266">
    <property type="entry name" value="OXALOACETATE DECARBOXYLASE ALPHA CHAIN"/>
    <property type="match status" value="1"/>
</dbReference>
<dbReference type="InterPro" id="IPR011053">
    <property type="entry name" value="Single_hybrid_motif"/>
</dbReference>
<proteinExistence type="predicted"/>
<dbReference type="PROSITE" id="PS50968">
    <property type="entry name" value="BIOTINYL_LIPOYL"/>
    <property type="match status" value="1"/>
</dbReference>
<dbReference type="Pfam" id="PF00364">
    <property type="entry name" value="Biotin_lipoyl"/>
    <property type="match status" value="1"/>
</dbReference>